<dbReference type="NCBIfam" id="TIGR01736">
    <property type="entry name" value="FGAM_synth_II"/>
    <property type="match status" value="1"/>
</dbReference>
<dbReference type="GO" id="GO:0000287">
    <property type="term" value="F:magnesium ion binding"/>
    <property type="evidence" value="ECO:0007669"/>
    <property type="project" value="UniProtKB-UniRule"/>
</dbReference>
<dbReference type="GO" id="GO:0006189">
    <property type="term" value="P:'de novo' IMP biosynthetic process"/>
    <property type="evidence" value="ECO:0007669"/>
    <property type="project" value="UniProtKB-UniRule"/>
</dbReference>
<feature type="domain" description="PurM-like N-terminal" evidence="9">
    <location>
        <begin position="447"/>
        <end position="565"/>
    </location>
</feature>
<dbReference type="GO" id="GO:0005737">
    <property type="term" value="C:cytoplasm"/>
    <property type="evidence" value="ECO:0007669"/>
    <property type="project" value="UniProtKB-SubCell"/>
</dbReference>
<dbReference type="GO" id="GO:0005524">
    <property type="term" value="F:ATP binding"/>
    <property type="evidence" value="ECO:0007669"/>
    <property type="project" value="UniProtKB-UniRule"/>
</dbReference>
<comment type="caution">
    <text evidence="8">Lacks conserved residue(s) required for the propagation of feature annotation.</text>
</comment>
<keyword evidence="13" id="KW-1185">Reference proteome</keyword>
<feature type="binding site" evidence="8">
    <location>
        <position position="121"/>
    </location>
    <ligand>
        <name>Mg(2+)</name>
        <dbReference type="ChEBI" id="CHEBI:18420"/>
        <label>2</label>
    </ligand>
</feature>
<feature type="active site" description="Proton acceptor" evidence="8">
    <location>
        <position position="99"/>
    </location>
</feature>
<dbReference type="EMBL" id="NSKE01000007">
    <property type="protein sequence ID" value="PAU93555.1"/>
    <property type="molecule type" value="Genomic_DNA"/>
</dbReference>
<feature type="binding site" evidence="8">
    <location>
        <position position="272"/>
    </location>
    <ligand>
        <name>Mg(2+)</name>
        <dbReference type="ChEBI" id="CHEBI:18420"/>
        <label>2</label>
    </ligand>
</feature>
<evidence type="ECO:0000259" key="11">
    <source>
        <dbReference type="Pfam" id="PF18072"/>
    </source>
</evidence>
<dbReference type="UniPathway" id="UPA00074">
    <property type="reaction ID" value="UER00128"/>
</dbReference>
<dbReference type="OrthoDB" id="9804441at2"/>
<comment type="caution">
    <text evidence="12">The sequence shown here is derived from an EMBL/GenBank/DDBJ whole genome shotgun (WGS) entry which is preliminary data.</text>
</comment>
<feature type="binding site" evidence="8">
    <location>
        <position position="540"/>
    </location>
    <ligand>
        <name>ATP</name>
        <dbReference type="ChEBI" id="CHEBI:30616"/>
    </ligand>
</feature>
<comment type="similarity">
    <text evidence="8">Belongs to the FGAMS family.</text>
</comment>
<evidence type="ECO:0000313" key="12">
    <source>
        <dbReference type="EMBL" id="PAU93555.1"/>
    </source>
</evidence>
<dbReference type="InterPro" id="IPR036676">
    <property type="entry name" value="PurM-like_C_sf"/>
</dbReference>
<dbReference type="RefSeq" id="WP_095606746.1">
    <property type="nucleotide sequence ID" value="NZ_NSKE01000007.1"/>
</dbReference>
<feature type="binding site" evidence="8">
    <location>
        <position position="95"/>
    </location>
    <ligand>
        <name>ATP</name>
        <dbReference type="ChEBI" id="CHEBI:30616"/>
    </ligand>
</feature>
<gene>
    <name evidence="8" type="primary">purL</name>
    <name evidence="12" type="ORF">CK503_10380</name>
</gene>
<feature type="binding site" evidence="8">
    <location>
        <position position="503"/>
    </location>
    <ligand>
        <name>ATP</name>
        <dbReference type="ChEBI" id="CHEBI:30616"/>
    </ligand>
</feature>
<feature type="binding site" evidence="8">
    <location>
        <position position="541"/>
    </location>
    <ligand>
        <name>Mg(2+)</name>
        <dbReference type="ChEBI" id="CHEBI:18420"/>
        <label>1</label>
    </ligand>
</feature>
<keyword evidence="7 8" id="KW-0460">Magnesium</keyword>
<reference evidence="12 13" key="1">
    <citation type="submission" date="2017-08" db="EMBL/GenBank/DDBJ databases">
        <title>Aliifodinibius alkalisoli sp. nov., isolated from saline alkaline soil.</title>
        <authorList>
            <person name="Liu D."/>
            <person name="Zhang G."/>
        </authorList>
    </citation>
    <scope>NUCLEOTIDE SEQUENCE [LARGE SCALE GENOMIC DNA]</scope>
    <source>
        <strain evidence="12 13">WN023</strain>
    </source>
</reference>
<dbReference type="Pfam" id="PF00586">
    <property type="entry name" value="AIRS"/>
    <property type="match status" value="2"/>
</dbReference>
<evidence type="ECO:0000256" key="1">
    <source>
        <dbReference type="ARBA" id="ARBA00022490"/>
    </source>
</evidence>
<dbReference type="HAMAP" id="MF_00420">
    <property type="entry name" value="PurL_2"/>
    <property type="match status" value="1"/>
</dbReference>
<evidence type="ECO:0000256" key="5">
    <source>
        <dbReference type="ARBA" id="ARBA00022755"/>
    </source>
</evidence>
<evidence type="ECO:0000256" key="3">
    <source>
        <dbReference type="ARBA" id="ARBA00022723"/>
    </source>
</evidence>
<evidence type="ECO:0000259" key="10">
    <source>
        <dbReference type="Pfam" id="PF02769"/>
    </source>
</evidence>
<dbReference type="InterPro" id="IPR041609">
    <property type="entry name" value="PurL_linker"/>
</dbReference>
<name>A0A2A2G9M5_9BACT</name>
<evidence type="ECO:0000313" key="13">
    <source>
        <dbReference type="Proteomes" id="UP000218831"/>
    </source>
</evidence>
<dbReference type="CDD" id="cd02204">
    <property type="entry name" value="PurL_repeat2"/>
    <property type="match status" value="1"/>
</dbReference>
<dbReference type="InterPro" id="IPR016188">
    <property type="entry name" value="PurM-like_N"/>
</dbReference>
<evidence type="ECO:0000256" key="8">
    <source>
        <dbReference type="HAMAP-Rule" id="MF_00420"/>
    </source>
</evidence>
<dbReference type="PANTHER" id="PTHR43555:SF1">
    <property type="entry name" value="PHOSPHORIBOSYLFORMYLGLYCINAMIDINE SYNTHASE SUBUNIT PURL"/>
    <property type="match status" value="1"/>
</dbReference>
<feature type="domain" description="PurM-like C-terminal" evidence="10">
    <location>
        <begin position="206"/>
        <end position="357"/>
    </location>
</feature>
<feature type="domain" description="PurM-like C-terminal" evidence="10">
    <location>
        <begin position="581"/>
        <end position="721"/>
    </location>
</feature>
<feature type="domain" description="PurM-like N-terminal" evidence="9">
    <location>
        <begin position="79"/>
        <end position="193"/>
    </location>
</feature>
<evidence type="ECO:0000256" key="4">
    <source>
        <dbReference type="ARBA" id="ARBA00022741"/>
    </source>
</evidence>
<feature type="active site" evidence="8">
    <location>
        <position position="52"/>
    </location>
</feature>
<organism evidence="12 13">
    <name type="scientific">Fodinibius salipaludis</name>
    <dbReference type="NCBI Taxonomy" id="2032627"/>
    <lineage>
        <taxon>Bacteria</taxon>
        <taxon>Pseudomonadati</taxon>
        <taxon>Balneolota</taxon>
        <taxon>Balneolia</taxon>
        <taxon>Balneolales</taxon>
        <taxon>Balneolaceae</taxon>
        <taxon>Fodinibius</taxon>
    </lineage>
</organism>
<dbReference type="Pfam" id="PF18072">
    <property type="entry name" value="FGAR-AT_linker"/>
    <property type="match status" value="1"/>
</dbReference>
<comment type="subcellular location">
    <subcellularLocation>
        <location evidence="8">Cytoplasm</location>
    </subcellularLocation>
</comment>
<feature type="binding site" evidence="8">
    <location>
        <position position="97"/>
    </location>
    <ligand>
        <name>Mg(2+)</name>
        <dbReference type="ChEBI" id="CHEBI:18420"/>
        <label>1</label>
    </ligand>
</feature>
<feature type="binding site" evidence="8">
    <location>
        <begin position="98"/>
        <end position="101"/>
    </location>
    <ligand>
        <name>substrate</name>
    </ligand>
</feature>
<feature type="binding site" evidence="8">
    <location>
        <begin position="316"/>
        <end position="318"/>
    </location>
    <ligand>
        <name>substrate</name>
    </ligand>
</feature>
<evidence type="ECO:0000256" key="7">
    <source>
        <dbReference type="ARBA" id="ARBA00022842"/>
    </source>
</evidence>
<feature type="domain" description="Phosphoribosylformylglycinamidine synthase linker" evidence="11">
    <location>
        <begin position="16"/>
        <end position="56"/>
    </location>
</feature>
<feature type="binding site" evidence="8">
    <location>
        <position position="244"/>
    </location>
    <ligand>
        <name>substrate</name>
    </ligand>
</feature>
<dbReference type="InterPro" id="IPR036921">
    <property type="entry name" value="PurM-like_N_sf"/>
</dbReference>
<dbReference type="SUPFAM" id="SSF55326">
    <property type="entry name" value="PurM N-terminal domain-like"/>
    <property type="match status" value="2"/>
</dbReference>
<dbReference type="Proteomes" id="UP000218831">
    <property type="component" value="Unassembled WGS sequence"/>
</dbReference>
<keyword evidence="6 8" id="KW-0067">ATP-binding</keyword>
<dbReference type="NCBIfam" id="NF002290">
    <property type="entry name" value="PRK01213.1"/>
    <property type="match status" value="1"/>
</dbReference>
<keyword evidence="1 8" id="KW-0963">Cytoplasm</keyword>
<dbReference type="FunFam" id="3.30.1330.10:FF:000004">
    <property type="entry name" value="Phosphoribosylformylglycinamidine synthase subunit PurL"/>
    <property type="match status" value="1"/>
</dbReference>
<evidence type="ECO:0000259" key="9">
    <source>
        <dbReference type="Pfam" id="PF00586"/>
    </source>
</evidence>
<dbReference type="AlphaFoldDB" id="A0A2A2G9M5"/>
<evidence type="ECO:0000256" key="2">
    <source>
        <dbReference type="ARBA" id="ARBA00022598"/>
    </source>
</evidence>
<keyword evidence="5 8" id="KW-0658">Purine biosynthesis</keyword>
<comment type="pathway">
    <text evidence="8">Purine metabolism; IMP biosynthesis via de novo pathway; 5-amino-1-(5-phospho-D-ribosyl)imidazole from N(2)-formyl-N(1)-(5-phospho-D-ribosyl)glycinamide: step 1/2.</text>
</comment>
<protein>
    <recommendedName>
        <fullName evidence="8">Phosphoribosylformylglycinamidine synthase subunit PurL</fullName>
        <shortName evidence="8">FGAM synthase</shortName>
        <ecNumber evidence="8">6.3.5.3</ecNumber>
    </recommendedName>
    <alternativeName>
        <fullName evidence="8">Formylglycinamide ribonucleotide amidotransferase subunit II</fullName>
        <shortName evidence="8">FGAR amidotransferase II</shortName>
        <shortName evidence="8">FGAR-AT II</shortName>
    </alternativeName>
    <alternativeName>
        <fullName evidence="8">Glutamine amidotransferase PurL</fullName>
    </alternativeName>
    <alternativeName>
        <fullName evidence="8">Phosphoribosylformylglycinamidine synthase subunit II</fullName>
    </alternativeName>
</protein>
<dbReference type="PIRSF" id="PIRSF001587">
    <property type="entry name" value="FGAM_synthase_II"/>
    <property type="match status" value="1"/>
</dbReference>
<dbReference type="Gene3D" id="3.90.650.10">
    <property type="entry name" value="PurM-like C-terminal domain"/>
    <property type="match status" value="2"/>
</dbReference>
<comment type="function">
    <text evidence="8">Part of the phosphoribosylformylglycinamidine synthase complex involved in the purines biosynthetic pathway. Catalyzes the ATP-dependent conversion of formylglycinamide ribonucleotide (FGAR) and glutamine to yield formylglycinamidine ribonucleotide (FGAM) and glutamate. The FGAM synthase complex is composed of three subunits. PurQ produces an ammonia molecule by converting glutamine to glutamate. PurL transfers the ammonia molecule to FGAR to form FGAM in an ATP-dependent manner. PurS interacts with PurQ and PurL and is thought to assist in the transfer of the ammonia molecule from PurQ to PurL.</text>
</comment>
<accession>A0A2A2G9M5</accession>
<comment type="catalytic activity">
    <reaction evidence="8">
        <text>N(2)-formyl-N(1)-(5-phospho-beta-D-ribosyl)glycinamide + L-glutamine + ATP + H2O = 2-formamido-N(1)-(5-O-phospho-beta-D-ribosyl)acetamidine + L-glutamate + ADP + phosphate + H(+)</text>
        <dbReference type="Rhea" id="RHEA:17129"/>
        <dbReference type="ChEBI" id="CHEBI:15377"/>
        <dbReference type="ChEBI" id="CHEBI:15378"/>
        <dbReference type="ChEBI" id="CHEBI:29985"/>
        <dbReference type="ChEBI" id="CHEBI:30616"/>
        <dbReference type="ChEBI" id="CHEBI:43474"/>
        <dbReference type="ChEBI" id="CHEBI:58359"/>
        <dbReference type="ChEBI" id="CHEBI:147286"/>
        <dbReference type="ChEBI" id="CHEBI:147287"/>
        <dbReference type="ChEBI" id="CHEBI:456216"/>
        <dbReference type="EC" id="6.3.5.3"/>
    </reaction>
</comment>
<dbReference type="Pfam" id="PF02769">
    <property type="entry name" value="AIRS_C"/>
    <property type="match status" value="2"/>
</dbReference>
<keyword evidence="3 8" id="KW-0479">Metal-binding</keyword>
<comment type="subunit">
    <text evidence="8">Monomer. Part of the FGAM synthase complex composed of 1 PurL, 1 PurQ and 2 PurS subunits.</text>
</comment>
<proteinExistence type="inferred from homology"/>
<evidence type="ECO:0000256" key="6">
    <source>
        <dbReference type="ARBA" id="ARBA00022840"/>
    </source>
</evidence>
<keyword evidence="4 8" id="KW-0547">Nucleotide-binding</keyword>
<feature type="binding site" evidence="8">
    <location>
        <position position="120"/>
    </location>
    <ligand>
        <name>substrate</name>
    </ligand>
</feature>
<dbReference type="CDD" id="cd02203">
    <property type="entry name" value="PurL_repeat1"/>
    <property type="match status" value="1"/>
</dbReference>
<feature type="binding site" evidence="8">
    <location>
        <position position="55"/>
    </location>
    <ligand>
        <name>ATP</name>
        <dbReference type="ChEBI" id="CHEBI:30616"/>
    </ligand>
</feature>
<dbReference type="InterPro" id="IPR010918">
    <property type="entry name" value="PurM-like_C_dom"/>
</dbReference>
<dbReference type="SUPFAM" id="SSF56042">
    <property type="entry name" value="PurM C-terminal domain-like"/>
    <property type="match status" value="2"/>
</dbReference>
<dbReference type="Gene3D" id="3.30.1330.10">
    <property type="entry name" value="PurM-like, N-terminal domain"/>
    <property type="match status" value="2"/>
</dbReference>
<feature type="binding site" evidence="8">
    <location>
        <position position="543"/>
    </location>
    <ligand>
        <name>substrate</name>
    </ligand>
</feature>
<sequence length="752" mass="81672">MPRNTMKEPDVTLELAKDHGLTEEEFEMIKDYLGRTPNFTELGVYSVMWSEHCSYKNSILEIKKLPNEGPQMLVGAGEENAGLVDIGDGLGCVFKVESHNHPSAIEPYEGAATGVGGIHRDIFTMGARPVASLNSLRFGDMDMPRVRFLLDGVVRGIADYGNSFGVPMVGGEIYFDEKYEGNPLVNAMSVGIVKEDQTASAIAEGVGNPVIIVGSDTGRDGIHGATFASEEISEESEDKRPSVQVGDPFAEKLLLEATLEVIKNGGIVGIQDMGAAGISCSSSEMSAKGNAGMRLDLDKVPTREEGMSAYEILLSESQERMLVVAEEGREQEIIDIYEKWDLNAVVIGEVVKGENVTYHKDGEVKADIPADSLVLGGGAPQYKREATKPEYLDEVQSFDINSLDHPGNHNEIVKQLLGSPNIASKRWAFEQYDTMVRTNTVNGPGASDSGVVRIKGTKKGLAVKTDCNGRYVYLNPRKGGQIAVAEAARNVVCSGAKPMAITNCLNFGNPYKPEVYWTFKEALAGMGDACRMFNTPVTGGNVSFYNENPEMAIFPTPVIGMLGLVEDIENHRMTPEFKNESDVIYYVGALRKGLGGSEYLREIFDLTTGDAPDIDLEFEARLQSSLLDAIQNQYVNAAHDISDGGLATTLTEMAMFAGKGADVSVADLGENKHEILYSEAQSGVVVTSEAKKKGQLESHLNNQDVPFVELGTVTNERSLNVDDLVSLSIDEMYDIYDNVIERAMKQKDDVVA</sequence>
<dbReference type="InterPro" id="IPR010074">
    <property type="entry name" value="PRibForGlyAmidine_synth_PurL"/>
</dbReference>
<dbReference type="GO" id="GO:0004642">
    <property type="term" value="F:phosphoribosylformylglycinamidine synthase activity"/>
    <property type="evidence" value="ECO:0007669"/>
    <property type="project" value="UniProtKB-UniRule"/>
</dbReference>
<dbReference type="PANTHER" id="PTHR43555">
    <property type="entry name" value="PHOSPHORIBOSYLFORMYLGLYCINAMIDINE SYNTHASE SUBUNIT PURL"/>
    <property type="match status" value="1"/>
</dbReference>
<dbReference type="EC" id="6.3.5.3" evidence="8"/>
<keyword evidence="2 8" id="KW-0436">Ligase</keyword>